<feature type="transmembrane region" description="Helical" evidence="7">
    <location>
        <begin position="283"/>
        <end position="307"/>
    </location>
</feature>
<feature type="transmembrane region" description="Helical" evidence="7">
    <location>
        <begin position="382"/>
        <end position="405"/>
    </location>
</feature>
<dbReference type="Pfam" id="PF02687">
    <property type="entry name" value="FtsX"/>
    <property type="match status" value="2"/>
</dbReference>
<proteinExistence type="inferred from homology"/>
<protein>
    <submittedName>
        <fullName evidence="9">ABC transport system permease protein</fullName>
    </submittedName>
</protein>
<feature type="transmembrane region" description="Helical" evidence="7">
    <location>
        <begin position="794"/>
        <end position="816"/>
    </location>
</feature>
<evidence type="ECO:0000259" key="8">
    <source>
        <dbReference type="Pfam" id="PF02687"/>
    </source>
</evidence>
<evidence type="ECO:0000256" key="7">
    <source>
        <dbReference type="SAM" id="Phobius"/>
    </source>
</evidence>
<evidence type="ECO:0000256" key="2">
    <source>
        <dbReference type="ARBA" id="ARBA00022475"/>
    </source>
</evidence>
<dbReference type="InterPro" id="IPR050250">
    <property type="entry name" value="Macrolide_Exporter_MacB"/>
</dbReference>
<keyword evidence="5 7" id="KW-0472">Membrane</keyword>
<dbReference type="GO" id="GO:0022857">
    <property type="term" value="F:transmembrane transporter activity"/>
    <property type="evidence" value="ECO:0007669"/>
    <property type="project" value="TreeGrafter"/>
</dbReference>
<evidence type="ECO:0000256" key="4">
    <source>
        <dbReference type="ARBA" id="ARBA00022989"/>
    </source>
</evidence>
<feature type="domain" description="ABC3 transporter permease C-terminal" evidence="8">
    <location>
        <begin position="290"/>
        <end position="414"/>
    </location>
</feature>
<feature type="transmembrane region" description="Helical" evidence="7">
    <location>
        <begin position="828"/>
        <end position="852"/>
    </location>
</feature>
<dbReference type="PANTHER" id="PTHR30572">
    <property type="entry name" value="MEMBRANE COMPONENT OF TRANSPORTER-RELATED"/>
    <property type="match status" value="1"/>
</dbReference>
<evidence type="ECO:0000313" key="9">
    <source>
        <dbReference type="EMBL" id="NSB15403.1"/>
    </source>
</evidence>
<keyword evidence="2" id="KW-1003">Cell membrane</keyword>
<name>A0AAE5H6H7_CLOBE</name>
<dbReference type="AlphaFoldDB" id="A0AAE5H6H7"/>
<organism evidence="9 10">
    <name type="scientific">Clostridium beijerinckii</name>
    <name type="common">Clostridium MP</name>
    <dbReference type="NCBI Taxonomy" id="1520"/>
    <lineage>
        <taxon>Bacteria</taxon>
        <taxon>Bacillati</taxon>
        <taxon>Bacillota</taxon>
        <taxon>Clostridia</taxon>
        <taxon>Eubacteriales</taxon>
        <taxon>Clostridiaceae</taxon>
        <taxon>Clostridium</taxon>
    </lineage>
</organism>
<comment type="similarity">
    <text evidence="6">Belongs to the ABC-4 integral membrane protein family.</text>
</comment>
<gene>
    <name evidence="9" type="ORF">BCD95_003662</name>
</gene>
<feature type="transmembrane region" description="Helical" evidence="7">
    <location>
        <begin position="460"/>
        <end position="480"/>
    </location>
</feature>
<evidence type="ECO:0000313" key="10">
    <source>
        <dbReference type="Proteomes" id="UP000822184"/>
    </source>
</evidence>
<dbReference type="Proteomes" id="UP000822184">
    <property type="component" value="Unassembled WGS sequence"/>
</dbReference>
<dbReference type="GO" id="GO:0005886">
    <property type="term" value="C:plasma membrane"/>
    <property type="evidence" value="ECO:0007669"/>
    <property type="project" value="UniProtKB-SubCell"/>
</dbReference>
<keyword evidence="3 7" id="KW-0812">Transmembrane</keyword>
<feature type="transmembrane region" description="Helical" evidence="7">
    <location>
        <begin position="735"/>
        <end position="759"/>
    </location>
</feature>
<evidence type="ECO:0000256" key="5">
    <source>
        <dbReference type="ARBA" id="ARBA00023136"/>
    </source>
</evidence>
<evidence type="ECO:0000256" key="3">
    <source>
        <dbReference type="ARBA" id="ARBA00022692"/>
    </source>
</evidence>
<feature type="transmembrane region" description="Helical" evidence="7">
    <location>
        <begin position="335"/>
        <end position="362"/>
    </location>
</feature>
<feature type="transmembrane region" description="Helical" evidence="7">
    <location>
        <begin position="20"/>
        <end position="44"/>
    </location>
</feature>
<comment type="caution">
    <text evidence="9">The sequence shown here is derived from an EMBL/GenBank/DDBJ whole genome shotgun (WGS) entry which is preliminary data.</text>
</comment>
<dbReference type="InterPro" id="IPR003838">
    <property type="entry name" value="ABC3_permease_C"/>
</dbReference>
<dbReference type="PANTHER" id="PTHR30572:SF4">
    <property type="entry name" value="ABC TRANSPORTER PERMEASE YTRF"/>
    <property type="match status" value="1"/>
</dbReference>
<comment type="subcellular location">
    <subcellularLocation>
        <location evidence="1">Cell membrane</location>
        <topology evidence="1">Multi-pass membrane protein</topology>
    </subcellularLocation>
</comment>
<sequence length="869" mass="96767">MNIINKLTLRNLKLNKKRTIVTIIGVIISAAMVTGVATLVVSFMDVMQRQSIANEGEWHVVYKNIDNVQLQSIKSDKNTKNVILSRDLGYALLNGSKNVSKPYLFIQEYNKEGFSKFPVKLSKGRFPEAANEVVISEDIINNAKVNYKIGDTLTADIGKRYSKDNQNDNRVLTQNDYFQKNKDTLGETLTKENTKTYKIVGIIKRPEFEPMWAPGFTVLSYVDENNVTSQEKENAFVILKSINRGLFDHAKDIAAQNKIKTVEFNNSLLRYYGVVKDDSLHNMILGLSAIMIIIIMVGSISLIYNAFAISVSERSRYLGMLSSVGATKRQKRDSVFFEGAVIGVIGIPIGIICGFLGMGLTFLCVNSMIRGVLGITENFRVVVSPLIVIAAIVVSALTILISTYIPAKRASSISAIDAIRQTSDIKLTGKEIKTSRFTEKVFGIEGNIGLKNLKRNKGRYKATVFSLTISMILFLSVNSFTSDLKKSVILSQDGINFDINALITGKNAEEKNNTVKKISALDNIKELSQVNTFDARIWINENSMADYLKGDDKSIMKNGAYPYNIKVNALDNEALKIYAKEVGVDFNLLEDTNKISAIVIDTVKYKDMQTKKYVQTKAVKVNKGEKLDLLYHNFETEKDEPLTSVEIAAATDKLPTGVFSEGVNPEFNIIVSREVFDKIIGVRGNIVESIDTNLFINSNDPVTLQTDIETIINAGGDNKMSIQNVFMNRQRENQIIVLMSVFGYGFVALIIAICVANILNTISTSVALRKREFAMLKSVGMTPKSFNKMINYESIFYGIKSLAYGLPLSIGIMYLIHRIIMGKFDFNFILPWVSILSAVVSVFIIVGVAMLYSSSRVKKENIIDALKSE</sequence>
<accession>A0AAE5H6H7</accession>
<keyword evidence="4 7" id="KW-1133">Transmembrane helix</keyword>
<dbReference type="RefSeq" id="WP_077856445.1">
    <property type="nucleotide sequence ID" value="NZ_JABTDW010000001.1"/>
</dbReference>
<dbReference type="EMBL" id="JABTDW010000001">
    <property type="protein sequence ID" value="NSB15403.1"/>
    <property type="molecule type" value="Genomic_DNA"/>
</dbReference>
<feature type="domain" description="ABC3 transporter permease C-terminal" evidence="8">
    <location>
        <begin position="746"/>
        <end position="862"/>
    </location>
</feature>
<evidence type="ECO:0000256" key="1">
    <source>
        <dbReference type="ARBA" id="ARBA00004651"/>
    </source>
</evidence>
<evidence type="ECO:0000256" key="6">
    <source>
        <dbReference type="ARBA" id="ARBA00038076"/>
    </source>
</evidence>
<reference evidence="9" key="1">
    <citation type="submission" date="2020-06" db="EMBL/GenBank/DDBJ databases">
        <title>Genomic insights into acetone-butanol-ethanol (ABE) fermentation by sequencing solventogenic clostridia strains.</title>
        <authorList>
            <person name="Brown S."/>
        </authorList>
    </citation>
    <scope>NUCLEOTIDE SEQUENCE</scope>
    <source>
        <strain evidence="9">DJ123</strain>
    </source>
</reference>